<reference evidence="1 2" key="1">
    <citation type="journal article" date="2018" name="MBio">
        <title>Comparative Genomics Reveals the Core Gene Toolbox for the Fungus-Insect Symbiosis.</title>
        <authorList>
            <person name="Wang Y."/>
            <person name="Stata M."/>
            <person name="Wang W."/>
            <person name="Stajich J.E."/>
            <person name="White M.M."/>
            <person name="Moncalvo J.M."/>
        </authorList>
    </citation>
    <scope>NUCLEOTIDE SEQUENCE [LARGE SCALE GENOMIC DNA]</scope>
    <source>
        <strain evidence="1 2">SWE-8-4</strain>
    </source>
</reference>
<comment type="caution">
    <text evidence="1">The sequence shown here is derived from an EMBL/GenBank/DDBJ whole genome shotgun (WGS) entry which is preliminary data.</text>
</comment>
<keyword evidence="2" id="KW-1185">Reference proteome</keyword>
<evidence type="ECO:0000313" key="1">
    <source>
        <dbReference type="EMBL" id="PVU92715.1"/>
    </source>
</evidence>
<dbReference type="AlphaFoldDB" id="A0A2T9YK57"/>
<dbReference type="EMBL" id="MBFR01000151">
    <property type="protein sequence ID" value="PVU92715.1"/>
    <property type="molecule type" value="Genomic_DNA"/>
</dbReference>
<gene>
    <name evidence="1" type="ORF">BB561_003663</name>
</gene>
<dbReference type="Proteomes" id="UP000245383">
    <property type="component" value="Unassembled WGS sequence"/>
</dbReference>
<sequence length="572" mass="65054">MSNVQVFLDGLKYLLEQDNPPPPEHLQIVIANTPREELSSALVVATMCWESKTYDRLLKLLIDTNITAIRNDTTAQNPYPKRYINKNFFETFLLQLKIIPFTQLLSSIWLTNTVLSIEAAILVANAVLKRKTENRVIIGNALPQTNNTDNSNNNFDEGERLGDSELAASGGLTTSEWTFISLIIEYIFNLFAPTVGTISTMIKPQSGYHDNQENNDSNNTAFFENVIELETFIDNIESEILSDLISNDSSIAYGMIISSLKLLQVYNSWVNENHTKLAEIKLDSDLLSKIKLKSENEVDENLAFSNYIFTLYAIRKASDGLAPIIGYETQVFAGAMDMYSILISLTPMENNLVKTERFCTSWGHFSPGYLITLKEINSSQNNSDNSFKKVVNSLNTTPNIFFDIFEVSIVRMILVKIEPESINADNIETLYNIIAPRNGNTHERKNKKFSHENKKDENAFSETLSNIFSTLVYKVACIIDLYLCPEIEDFYGFDSLYQPSNLRLHNKPYASSLNRLVEFESQTILKYWEKHFIRILINNRKTSGTSIAWLDELLELENLNGSSQVNNVWDSL</sequence>
<name>A0A2T9YK57_9FUNG</name>
<proteinExistence type="predicted"/>
<protein>
    <submittedName>
        <fullName evidence="1">Uncharacterized protein</fullName>
    </submittedName>
</protein>
<evidence type="ECO:0000313" key="2">
    <source>
        <dbReference type="Proteomes" id="UP000245383"/>
    </source>
</evidence>
<organism evidence="1 2">
    <name type="scientific">Smittium simulii</name>
    <dbReference type="NCBI Taxonomy" id="133385"/>
    <lineage>
        <taxon>Eukaryota</taxon>
        <taxon>Fungi</taxon>
        <taxon>Fungi incertae sedis</taxon>
        <taxon>Zoopagomycota</taxon>
        <taxon>Kickxellomycotina</taxon>
        <taxon>Harpellomycetes</taxon>
        <taxon>Harpellales</taxon>
        <taxon>Legeriomycetaceae</taxon>
        <taxon>Smittium</taxon>
    </lineage>
</organism>
<accession>A0A2T9YK57</accession>
<dbReference type="OrthoDB" id="1926878at2759"/>